<keyword evidence="2" id="KW-0689">Ribosomal protein</keyword>
<accession>A0A0A1WCP2</accession>
<sequence>MNRLEMTQKLVVIIFICLLSAEHYFCARNPREPRSAESAESFETERPEDNSVENSLISSATRAQFEREALNETKLFLNNLFRSQIDYFSKVKGFLPATVKRVSDINTYIERLEKAILADSVQEKDKMWRDTFVEFSESAFLLNKEKDTGVSNGRYIEILNEAGLEETTKKFLSDVTVYFWKMAKASGKVVESTIDEQIEKWKKE</sequence>
<dbReference type="EMBL" id="GBXI01017645">
    <property type="protein sequence ID" value="JAC96646.1"/>
    <property type="molecule type" value="Transcribed_RNA"/>
</dbReference>
<reference evidence="2" key="2">
    <citation type="journal article" date="2015" name="Gigascience">
        <title>Reconstructing a comprehensive transcriptome assembly of a white-pupal translocated strain of the pest fruit fly Bactrocera cucurbitae.</title>
        <authorList>
            <person name="Sim S.B."/>
            <person name="Calla B."/>
            <person name="Hall B."/>
            <person name="DeRego T."/>
            <person name="Geib S.M."/>
        </authorList>
    </citation>
    <scope>NUCLEOTIDE SEQUENCE</scope>
</reference>
<evidence type="ECO:0000313" key="3">
    <source>
        <dbReference type="EMBL" id="JAD09546.1"/>
    </source>
</evidence>
<proteinExistence type="predicted"/>
<dbReference type="EMBL" id="GBXI01004746">
    <property type="protein sequence ID" value="JAD09546.1"/>
    <property type="molecule type" value="Transcribed_RNA"/>
</dbReference>
<name>A0A0A1WCP2_ZEUCU</name>
<organism evidence="2">
    <name type="scientific">Zeugodacus cucurbitae</name>
    <name type="common">Melon fruit fly</name>
    <name type="synonym">Bactrocera cucurbitae</name>
    <dbReference type="NCBI Taxonomy" id="28588"/>
    <lineage>
        <taxon>Eukaryota</taxon>
        <taxon>Metazoa</taxon>
        <taxon>Ecdysozoa</taxon>
        <taxon>Arthropoda</taxon>
        <taxon>Hexapoda</taxon>
        <taxon>Insecta</taxon>
        <taxon>Pterygota</taxon>
        <taxon>Neoptera</taxon>
        <taxon>Endopterygota</taxon>
        <taxon>Diptera</taxon>
        <taxon>Brachycera</taxon>
        <taxon>Muscomorpha</taxon>
        <taxon>Tephritoidea</taxon>
        <taxon>Tephritidae</taxon>
        <taxon>Zeugodacus</taxon>
        <taxon>Zeugodacus</taxon>
    </lineage>
</organism>
<gene>
    <name evidence="2" type="primary">rplT_1</name>
    <name evidence="3" type="synonym">rplT_0</name>
    <name evidence="3" type="ORF">g.13116</name>
    <name evidence="2" type="ORF">g.13117</name>
</gene>
<evidence type="ECO:0000313" key="2">
    <source>
        <dbReference type="EMBL" id="JAC96646.1"/>
    </source>
</evidence>
<protein>
    <submittedName>
        <fullName evidence="2">50S ribosomal protein L20</fullName>
    </submittedName>
</protein>
<feature type="chain" id="PRO_5011029273" evidence="1">
    <location>
        <begin position="22"/>
        <end position="204"/>
    </location>
</feature>
<dbReference type="GO" id="GO:0005840">
    <property type="term" value="C:ribosome"/>
    <property type="evidence" value="ECO:0007669"/>
    <property type="project" value="UniProtKB-KW"/>
</dbReference>
<evidence type="ECO:0000256" key="1">
    <source>
        <dbReference type="SAM" id="SignalP"/>
    </source>
</evidence>
<dbReference type="AlphaFoldDB" id="A0A0A1WCP2"/>
<keyword evidence="2" id="KW-0687">Ribonucleoprotein</keyword>
<feature type="signal peptide" evidence="1">
    <location>
        <begin position="1"/>
        <end position="21"/>
    </location>
</feature>
<keyword evidence="1" id="KW-0732">Signal</keyword>
<reference evidence="2" key="1">
    <citation type="submission" date="2014-11" db="EMBL/GenBank/DDBJ databases">
        <authorList>
            <person name="Geib S."/>
        </authorList>
    </citation>
    <scope>NUCLEOTIDE SEQUENCE</scope>
</reference>